<name>A0A7I9Z5G0_9MYCO</name>
<evidence type="ECO:0000256" key="1">
    <source>
        <dbReference type="SAM" id="MobiDB-lite"/>
    </source>
</evidence>
<dbReference type="EMBL" id="BLLA01000001">
    <property type="protein sequence ID" value="GFG96184.1"/>
    <property type="molecule type" value="Genomic_DNA"/>
</dbReference>
<gene>
    <name evidence="2" type="ORF">MTIM_20630</name>
</gene>
<protein>
    <submittedName>
        <fullName evidence="2">Uncharacterized protein</fullName>
    </submittedName>
</protein>
<organism evidence="2 3">
    <name type="scientific">Mycobacterium timonense</name>
    <dbReference type="NCBI Taxonomy" id="701043"/>
    <lineage>
        <taxon>Bacteria</taxon>
        <taxon>Bacillati</taxon>
        <taxon>Actinomycetota</taxon>
        <taxon>Actinomycetes</taxon>
        <taxon>Mycobacteriales</taxon>
        <taxon>Mycobacteriaceae</taxon>
        <taxon>Mycobacterium</taxon>
        <taxon>Mycobacterium avium complex (MAC)</taxon>
    </lineage>
</organism>
<comment type="caution">
    <text evidence="2">The sequence shown here is derived from an EMBL/GenBank/DDBJ whole genome shotgun (WGS) entry which is preliminary data.</text>
</comment>
<evidence type="ECO:0000313" key="3">
    <source>
        <dbReference type="Proteomes" id="UP000465301"/>
    </source>
</evidence>
<proteinExistence type="predicted"/>
<keyword evidence="3" id="KW-1185">Reference proteome</keyword>
<feature type="compositionally biased region" description="Basic residues" evidence="1">
    <location>
        <begin position="83"/>
        <end position="92"/>
    </location>
</feature>
<dbReference type="AlphaFoldDB" id="A0A7I9Z5G0"/>
<feature type="region of interest" description="Disordered" evidence="1">
    <location>
        <begin position="83"/>
        <end position="103"/>
    </location>
</feature>
<dbReference type="AntiFam" id="ANF00178">
    <property type="entry name" value="Shadow ORF (opposite dhbF)"/>
</dbReference>
<feature type="region of interest" description="Disordered" evidence="1">
    <location>
        <begin position="292"/>
        <end position="316"/>
    </location>
</feature>
<reference evidence="2 3" key="1">
    <citation type="journal article" date="2019" name="Emerg. Microbes Infect.">
        <title>Comprehensive subspecies identification of 175 nontuberculous mycobacteria species based on 7547 genomic profiles.</title>
        <authorList>
            <person name="Matsumoto Y."/>
            <person name="Kinjo T."/>
            <person name="Motooka D."/>
            <person name="Nabeya D."/>
            <person name="Jung N."/>
            <person name="Uechi K."/>
            <person name="Horii T."/>
            <person name="Iida T."/>
            <person name="Fujita J."/>
            <person name="Nakamura S."/>
        </authorList>
    </citation>
    <scope>NUCLEOTIDE SEQUENCE [LARGE SCALE GENOMIC DNA]</scope>
    <source>
        <strain evidence="2 3">JCM 30726</strain>
    </source>
</reference>
<dbReference type="Proteomes" id="UP000465301">
    <property type="component" value="Unassembled WGS sequence"/>
</dbReference>
<evidence type="ECO:0000313" key="2">
    <source>
        <dbReference type="EMBL" id="GFG96184.1"/>
    </source>
</evidence>
<feature type="compositionally biased region" description="Acidic residues" evidence="1">
    <location>
        <begin position="240"/>
        <end position="251"/>
    </location>
</feature>
<sequence>MVRAGRRQGVDGLGVDAGVVDIDDRHLVAVEAVGQIDGAQRGNGFGVAEHEPDPGLGRGRIDRQVGRACLEHRQDRCDRLGRARKHQRHGLSRARAQSGQQMREPVGRLVEFPVGRRAALAHQRHRVGCPRHLGGEQFGHRHRRAGRQAQDLFVAKPFQACTLGVAEHIQRREAPARIGDHGRQHTLQPLGQIRDVEIRKRLTGADRAQELLVAESEEEQSEVTYRPEAGVGRGGRDAVEAEGEAGGDEVDDHPVGRLSRAVEVAFAVQRARRKLLMAQRLSRPLVDVPAKVGERGGRRRRQHQGHHTGEHAGVGL</sequence>
<feature type="compositionally biased region" description="Basic residues" evidence="1">
    <location>
        <begin position="297"/>
        <end position="306"/>
    </location>
</feature>
<accession>A0A7I9Z5G0</accession>
<feature type="compositionally biased region" description="Basic and acidic residues" evidence="1">
    <location>
        <begin position="48"/>
        <end position="60"/>
    </location>
</feature>
<feature type="region of interest" description="Disordered" evidence="1">
    <location>
        <begin position="214"/>
        <end position="254"/>
    </location>
</feature>
<feature type="region of interest" description="Disordered" evidence="1">
    <location>
        <begin position="41"/>
        <end position="60"/>
    </location>
</feature>